<sequence length="460" mass="51164">MLASPMLWRDFVLPLPLQWARTMLDRSQHLPLSISCSHQALPPPQGSPAWQLPFDTLEHVRSIQMSRSAFNGNTTDISRLLSTPAPALEVFSFINMSGYLPREALFANCAPRLRHLTIYGARLLPLSLFSPNLVNLVISHVFLKRPESLSEFIAALQRLSRIEMLTLVGCLHPFSSAPQAPAPSQLAKLPTLSCLTIEGTVPQCLGFLRHVQTPDTIVLHVAAHKQGGVNDFTALFPFLTQGSAEDSFRVVKFRSEGPGNLTIFARHNDADYAPWDRNFEFEWGDFGDTVRDFMLVLCAEAGMRHCLSLSIELEDDDPPSETPFRPDEWMDILGAATELQTLQTSGGVGIMLCPTLSATVEDGTYSRTAAGSLVWPQLHILKLNYVNFSYRYQAGDGSSWAECTGMRADEVLLRELEHRRQRGAVLEELHLGSCTVDAQWMYKVADVVGRLSADNLQEDL</sequence>
<dbReference type="Proteomes" id="UP000814033">
    <property type="component" value="Unassembled WGS sequence"/>
</dbReference>
<organism evidence="1 2">
    <name type="scientific">Auriscalpium vulgare</name>
    <dbReference type="NCBI Taxonomy" id="40419"/>
    <lineage>
        <taxon>Eukaryota</taxon>
        <taxon>Fungi</taxon>
        <taxon>Dikarya</taxon>
        <taxon>Basidiomycota</taxon>
        <taxon>Agaricomycotina</taxon>
        <taxon>Agaricomycetes</taxon>
        <taxon>Russulales</taxon>
        <taxon>Auriscalpiaceae</taxon>
        <taxon>Auriscalpium</taxon>
    </lineage>
</organism>
<evidence type="ECO:0000313" key="1">
    <source>
        <dbReference type="EMBL" id="KAI0042727.1"/>
    </source>
</evidence>
<proteinExistence type="predicted"/>
<accession>A0ACB8RFD0</accession>
<reference evidence="1" key="2">
    <citation type="journal article" date="2022" name="New Phytol.">
        <title>Evolutionary transition to the ectomycorrhizal habit in the genomes of a hyperdiverse lineage of mushroom-forming fungi.</title>
        <authorList>
            <person name="Looney B."/>
            <person name="Miyauchi S."/>
            <person name="Morin E."/>
            <person name="Drula E."/>
            <person name="Courty P.E."/>
            <person name="Kohler A."/>
            <person name="Kuo A."/>
            <person name="LaButti K."/>
            <person name="Pangilinan J."/>
            <person name="Lipzen A."/>
            <person name="Riley R."/>
            <person name="Andreopoulos W."/>
            <person name="He G."/>
            <person name="Johnson J."/>
            <person name="Nolan M."/>
            <person name="Tritt A."/>
            <person name="Barry K.W."/>
            <person name="Grigoriev I.V."/>
            <person name="Nagy L.G."/>
            <person name="Hibbett D."/>
            <person name="Henrissat B."/>
            <person name="Matheny P.B."/>
            <person name="Labbe J."/>
            <person name="Martin F.M."/>
        </authorList>
    </citation>
    <scope>NUCLEOTIDE SEQUENCE</scope>
    <source>
        <strain evidence="1">FP105234-sp</strain>
    </source>
</reference>
<keyword evidence="2" id="KW-1185">Reference proteome</keyword>
<reference evidence="1" key="1">
    <citation type="submission" date="2021-02" db="EMBL/GenBank/DDBJ databases">
        <authorList>
            <consortium name="DOE Joint Genome Institute"/>
            <person name="Ahrendt S."/>
            <person name="Looney B.P."/>
            <person name="Miyauchi S."/>
            <person name="Morin E."/>
            <person name="Drula E."/>
            <person name="Courty P.E."/>
            <person name="Chicoki N."/>
            <person name="Fauchery L."/>
            <person name="Kohler A."/>
            <person name="Kuo A."/>
            <person name="Labutti K."/>
            <person name="Pangilinan J."/>
            <person name="Lipzen A."/>
            <person name="Riley R."/>
            <person name="Andreopoulos W."/>
            <person name="He G."/>
            <person name="Johnson J."/>
            <person name="Barry K.W."/>
            <person name="Grigoriev I.V."/>
            <person name="Nagy L."/>
            <person name="Hibbett D."/>
            <person name="Henrissat B."/>
            <person name="Matheny P.B."/>
            <person name="Labbe J."/>
            <person name="Martin F."/>
        </authorList>
    </citation>
    <scope>NUCLEOTIDE SEQUENCE</scope>
    <source>
        <strain evidence="1">FP105234-sp</strain>
    </source>
</reference>
<dbReference type="EMBL" id="MU276050">
    <property type="protein sequence ID" value="KAI0042727.1"/>
    <property type="molecule type" value="Genomic_DNA"/>
</dbReference>
<name>A0ACB8RFD0_9AGAM</name>
<protein>
    <submittedName>
        <fullName evidence="1">Uncharacterized protein</fullName>
    </submittedName>
</protein>
<gene>
    <name evidence="1" type="ORF">FA95DRAFT_1564013</name>
</gene>
<comment type="caution">
    <text evidence="1">The sequence shown here is derived from an EMBL/GenBank/DDBJ whole genome shotgun (WGS) entry which is preliminary data.</text>
</comment>
<evidence type="ECO:0000313" key="2">
    <source>
        <dbReference type="Proteomes" id="UP000814033"/>
    </source>
</evidence>